<organism evidence="2 3">
    <name type="scientific">Urbifossiella limnaea</name>
    <dbReference type="NCBI Taxonomy" id="2528023"/>
    <lineage>
        <taxon>Bacteria</taxon>
        <taxon>Pseudomonadati</taxon>
        <taxon>Planctomycetota</taxon>
        <taxon>Planctomycetia</taxon>
        <taxon>Gemmatales</taxon>
        <taxon>Gemmataceae</taxon>
        <taxon>Urbifossiella</taxon>
    </lineage>
</organism>
<keyword evidence="3" id="KW-1185">Reference proteome</keyword>
<evidence type="ECO:0000313" key="3">
    <source>
        <dbReference type="Proteomes" id="UP000319576"/>
    </source>
</evidence>
<dbReference type="CDD" id="cd24049">
    <property type="entry name" value="ASKHA_NBD_PilM"/>
    <property type="match status" value="1"/>
</dbReference>
<feature type="compositionally biased region" description="Gly residues" evidence="1">
    <location>
        <begin position="766"/>
        <end position="777"/>
    </location>
</feature>
<dbReference type="InterPro" id="IPR005883">
    <property type="entry name" value="PilM"/>
</dbReference>
<dbReference type="AlphaFoldDB" id="A0A517Y108"/>
<feature type="compositionally biased region" description="Low complexity" evidence="1">
    <location>
        <begin position="706"/>
        <end position="719"/>
    </location>
</feature>
<dbReference type="Gene3D" id="3.30.1490.300">
    <property type="match status" value="1"/>
</dbReference>
<feature type="compositionally biased region" description="Low complexity" evidence="1">
    <location>
        <begin position="792"/>
        <end position="804"/>
    </location>
</feature>
<gene>
    <name evidence="2" type="ORF">ETAA1_54410</name>
</gene>
<proteinExistence type="predicted"/>
<protein>
    <submittedName>
        <fullName evidence="2">Competence protein A</fullName>
    </submittedName>
</protein>
<dbReference type="InterPro" id="IPR050696">
    <property type="entry name" value="FtsA/MreB"/>
</dbReference>
<dbReference type="PANTHER" id="PTHR32432:SF3">
    <property type="entry name" value="ETHANOLAMINE UTILIZATION PROTEIN EUTJ"/>
    <property type="match status" value="1"/>
</dbReference>
<dbReference type="KEGG" id="uli:ETAA1_54410"/>
<dbReference type="Pfam" id="PF11104">
    <property type="entry name" value="PilM_2"/>
    <property type="match status" value="1"/>
</dbReference>
<dbReference type="SUPFAM" id="SSF53067">
    <property type="entry name" value="Actin-like ATPase domain"/>
    <property type="match status" value="2"/>
</dbReference>
<dbReference type="OrthoDB" id="9768127at2"/>
<name>A0A517Y108_9BACT</name>
<dbReference type="PANTHER" id="PTHR32432">
    <property type="entry name" value="CELL DIVISION PROTEIN FTSA-RELATED"/>
    <property type="match status" value="1"/>
</dbReference>
<dbReference type="NCBIfam" id="TIGR01175">
    <property type="entry name" value="pilM"/>
    <property type="match status" value="1"/>
</dbReference>
<sequence>MPPATGFWGIDIGQCALKAVRVELVDGKPTATAFDYVEHPKILSQPDADPDMLIREALEKFLSRNEIGRDEVAVGIPGQSGLARFVKLPPVEEKKIAEIVKFEAKQQIPFPLDEVVWDFQKIAGGEVVDGFAMETEVGLFALKRDVISRYMGYFSGSKIEVHTIQMSPLALVNYTTYDLLRKGGKVPAPPLDEAPEEDTPRGKIRCVVVLDIGTEASNLIITDGGKIIWQRPIPLGGNNFTRALTKELKLTFAKAEHLKRNAAKSPELPAILKALKPVLQDFVGEVQRSLGYFTNTHRNAHVGYMVGLGSAFRLPGLQKYLAEKLSLEVKKPSDFARLEGDTVVKDPLFVENILSFPVAYGLALQGAGEARLTTNLLPTEIRTERLIRAKKPYGVAAAAALLLGTAGLALGYGATYKSISDPKIDQALGTAKNAVATVATQESKYNTANSGVTDSKVLVKAVVSGQDERLNWPRLQEVLSAALPRPGADGNLPPQLWQSTEGKGAAAYDQFRRRMSNGVPIEEALQYETSEHPRHLAIVNIEAVYPRWVDNLPAFFTKIDDEVYGDQTVKPARGFGEDIARVMLPEEKKVDETTKRVKPDVKEGGGWVVEIRGWTDYGPGTPGAEPFIRDGLIANLQKMSTTYAERNGGDKKAGKYIPGLEADPVKGKVSHAFIYHVWPVENPSPNVMVFVNRSYLDAHAGGLSSGAAAGAPGNPSSSSGPPPGMVGPSGPGSSSSGVSAEAAAAPPAGPPWSPVGPGGQASAQGAGPGSSSGGPRGGAPESGTSLAPPTASVGSSSSSVSSGVTLPPLPALIEGTTRKRFEFVVMFVWREPVPVMTPADALTAPAAPAADGR</sequence>
<evidence type="ECO:0000313" key="2">
    <source>
        <dbReference type="EMBL" id="QDU23441.1"/>
    </source>
</evidence>
<dbReference type="EMBL" id="CP036273">
    <property type="protein sequence ID" value="QDU23441.1"/>
    <property type="molecule type" value="Genomic_DNA"/>
</dbReference>
<accession>A0A517Y108</accession>
<dbReference type="RefSeq" id="WP_145243687.1">
    <property type="nucleotide sequence ID" value="NZ_CP036273.1"/>
</dbReference>
<dbReference type="InterPro" id="IPR043129">
    <property type="entry name" value="ATPase_NBD"/>
</dbReference>
<reference evidence="2 3" key="1">
    <citation type="submission" date="2019-02" db="EMBL/GenBank/DDBJ databases">
        <title>Deep-cultivation of Planctomycetes and their phenomic and genomic characterization uncovers novel biology.</title>
        <authorList>
            <person name="Wiegand S."/>
            <person name="Jogler M."/>
            <person name="Boedeker C."/>
            <person name="Pinto D."/>
            <person name="Vollmers J."/>
            <person name="Rivas-Marin E."/>
            <person name="Kohn T."/>
            <person name="Peeters S.H."/>
            <person name="Heuer A."/>
            <person name="Rast P."/>
            <person name="Oberbeckmann S."/>
            <person name="Bunk B."/>
            <person name="Jeske O."/>
            <person name="Meyerdierks A."/>
            <person name="Storesund J.E."/>
            <person name="Kallscheuer N."/>
            <person name="Luecker S."/>
            <person name="Lage O.M."/>
            <person name="Pohl T."/>
            <person name="Merkel B.J."/>
            <person name="Hornburger P."/>
            <person name="Mueller R.-W."/>
            <person name="Bruemmer F."/>
            <person name="Labrenz M."/>
            <person name="Spormann A.M."/>
            <person name="Op den Camp H."/>
            <person name="Overmann J."/>
            <person name="Amann R."/>
            <person name="Jetten M.S.M."/>
            <person name="Mascher T."/>
            <person name="Medema M.H."/>
            <person name="Devos D.P."/>
            <person name="Kaster A.-K."/>
            <person name="Ovreas L."/>
            <person name="Rohde M."/>
            <person name="Galperin M.Y."/>
            <person name="Jogler C."/>
        </authorList>
    </citation>
    <scope>NUCLEOTIDE SEQUENCE [LARGE SCALE GENOMIC DNA]</scope>
    <source>
        <strain evidence="2 3">ETA_A1</strain>
    </source>
</reference>
<evidence type="ECO:0000256" key="1">
    <source>
        <dbReference type="SAM" id="MobiDB-lite"/>
    </source>
</evidence>
<dbReference type="Gene3D" id="3.30.420.40">
    <property type="match status" value="2"/>
</dbReference>
<feature type="compositionally biased region" description="Low complexity" evidence="1">
    <location>
        <begin position="726"/>
        <end position="746"/>
    </location>
</feature>
<feature type="region of interest" description="Disordered" evidence="1">
    <location>
        <begin position="706"/>
        <end position="810"/>
    </location>
</feature>
<dbReference type="Proteomes" id="UP000319576">
    <property type="component" value="Chromosome"/>
</dbReference>